<keyword evidence="3" id="KW-1185">Reference proteome</keyword>
<organism evidence="2 3">
    <name type="scientific">Dickeya poaceiphila</name>
    <dbReference type="NCBI Taxonomy" id="568768"/>
    <lineage>
        <taxon>Bacteria</taxon>
        <taxon>Pseudomonadati</taxon>
        <taxon>Pseudomonadota</taxon>
        <taxon>Gammaproteobacteria</taxon>
        <taxon>Enterobacterales</taxon>
        <taxon>Pectobacteriaceae</taxon>
        <taxon>Dickeya</taxon>
    </lineage>
</organism>
<dbReference type="OrthoDB" id="6433401at2"/>
<reference evidence="2 3" key="1">
    <citation type="journal article" date="2019" name="Environ. Microbiol.">
        <title>The phytopathogenic nature of Dickeya aquatica 174/2 and the dynamic early evolution of Dickeya pathogenicity.</title>
        <authorList>
            <person name="Duprey A."/>
            <person name="Taib N."/>
            <person name="Leonard S."/>
            <person name="Garin T."/>
            <person name="Flandrois J.P."/>
            <person name="Nasser W."/>
            <person name="Brochier-Armanet C."/>
            <person name="Reverchon S."/>
        </authorList>
    </citation>
    <scope>NUCLEOTIDE SEQUENCE [LARGE SCALE GENOMIC DNA]</scope>
    <source>
        <strain evidence="2 3">NCPPB 569</strain>
    </source>
</reference>
<proteinExistence type="predicted"/>
<dbReference type="AlphaFoldDB" id="A0A5B8I1X1"/>
<gene>
    <name evidence="2" type="ORF">Dpoa569_0000528</name>
</gene>
<feature type="compositionally biased region" description="Polar residues" evidence="1">
    <location>
        <begin position="11"/>
        <end position="20"/>
    </location>
</feature>
<sequence>MASEKERSGRGSLNKQRIINPITSTLAADVRSGYHEKPSGKRSNSIGKKSIASAHEPSPDKRCVTGRNHPKNGQQNRPPFIPIHTRKSKMKMVKKATIFIKTAGMGLQCDLE</sequence>
<dbReference type="EMBL" id="CP042220">
    <property type="protein sequence ID" value="QDX28843.1"/>
    <property type="molecule type" value="Genomic_DNA"/>
</dbReference>
<accession>A0A5B8I1X1</accession>
<protein>
    <submittedName>
        <fullName evidence="2">Uncharacterized protein</fullName>
    </submittedName>
</protein>
<dbReference type="RefSeq" id="WP_042872933.1">
    <property type="nucleotide sequence ID" value="NZ_CM001975.1"/>
</dbReference>
<evidence type="ECO:0000313" key="3">
    <source>
        <dbReference type="Proteomes" id="UP000320591"/>
    </source>
</evidence>
<feature type="region of interest" description="Disordered" evidence="1">
    <location>
        <begin position="29"/>
        <end position="88"/>
    </location>
</feature>
<dbReference type="KEGG" id="dic:Dpoa569_0000528"/>
<evidence type="ECO:0000313" key="2">
    <source>
        <dbReference type="EMBL" id="QDX28843.1"/>
    </source>
</evidence>
<feature type="region of interest" description="Disordered" evidence="1">
    <location>
        <begin position="1"/>
        <end position="20"/>
    </location>
</feature>
<dbReference type="Proteomes" id="UP000320591">
    <property type="component" value="Chromosome"/>
</dbReference>
<evidence type="ECO:0000256" key="1">
    <source>
        <dbReference type="SAM" id="MobiDB-lite"/>
    </source>
</evidence>
<name>A0A5B8I1X1_9GAMM</name>